<evidence type="ECO:0008006" key="4">
    <source>
        <dbReference type="Google" id="ProtNLM"/>
    </source>
</evidence>
<protein>
    <recommendedName>
        <fullName evidence="4">C3H1-type domain-containing protein</fullName>
    </recommendedName>
</protein>
<evidence type="ECO:0000313" key="2">
    <source>
        <dbReference type="EMBL" id="CAE7219306.1"/>
    </source>
</evidence>
<dbReference type="EMBL" id="CAJNDS010000569">
    <property type="protein sequence ID" value="CAE7219306.1"/>
    <property type="molecule type" value="Genomic_DNA"/>
</dbReference>
<name>A0A812K2C2_9DINO</name>
<comment type="caution">
    <text evidence="2">The sequence shown here is derived from an EMBL/GenBank/DDBJ whole genome shotgun (WGS) entry which is preliminary data.</text>
</comment>
<dbReference type="AlphaFoldDB" id="A0A812K2C2"/>
<evidence type="ECO:0000313" key="3">
    <source>
        <dbReference type="Proteomes" id="UP000604046"/>
    </source>
</evidence>
<evidence type="ECO:0000256" key="1">
    <source>
        <dbReference type="SAM" id="MobiDB-lite"/>
    </source>
</evidence>
<dbReference type="OrthoDB" id="435222at2759"/>
<sequence>MTPSMPRGRLPDLGPSTSRSSSQSSGWFDALTGEVIDQLQELEEPEPGRVANTPAAGPVVVTAVAPVTVVPWTFQKADLRYPPPPPPNPPVFTDKMDNAKVSIEHRNGTCDPCVLFNSSRGCAKGNACRFCHLGNHATGERTKAIQRPRKQARDKYKSVVQKLLAQMELNPQADQAHEELQTEARKSPYVWKLLQGYLDGIDSIDNIDLDPPPFGMMPYQHMPVQAVSTPFPAPMHQSFVHPLGPPPHLAIPRPLYSR</sequence>
<gene>
    <name evidence="2" type="ORF">SNAT2548_LOCUS7939</name>
</gene>
<dbReference type="Proteomes" id="UP000604046">
    <property type="component" value="Unassembled WGS sequence"/>
</dbReference>
<feature type="region of interest" description="Disordered" evidence="1">
    <location>
        <begin position="1"/>
        <end position="28"/>
    </location>
</feature>
<proteinExistence type="predicted"/>
<accession>A0A812K2C2</accession>
<keyword evidence="3" id="KW-1185">Reference proteome</keyword>
<feature type="compositionally biased region" description="Low complexity" evidence="1">
    <location>
        <begin position="16"/>
        <end position="25"/>
    </location>
</feature>
<organism evidence="2 3">
    <name type="scientific">Symbiodinium natans</name>
    <dbReference type="NCBI Taxonomy" id="878477"/>
    <lineage>
        <taxon>Eukaryota</taxon>
        <taxon>Sar</taxon>
        <taxon>Alveolata</taxon>
        <taxon>Dinophyceae</taxon>
        <taxon>Suessiales</taxon>
        <taxon>Symbiodiniaceae</taxon>
        <taxon>Symbiodinium</taxon>
    </lineage>
</organism>
<reference evidence="2" key="1">
    <citation type="submission" date="2021-02" db="EMBL/GenBank/DDBJ databases">
        <authorList>
            <person name="Dougan E. K."/>
            <person name="Rhodes N."/>
            <person name="Thang M."/>
            <person name="Chan C."/>
        </authorList>
    </citation>
    <scope>NUCLEOTIDE SEQUENCE</scope>
</reference>